<feature type="region of interest" description="Disordered" evidence="1">
    <location>
        <begin position="139"/>
        <end position="171"/>
    </location>
</feature>
<keyword evidence="3" id="KW-1185">Reference proteome</keyword>
<proteinExistence type="predicted"/>
<dbReference type="OrthoDB" id="550447at2759"/>
<feature type="compositionally biased region" description="Low complexity" evidence="1">
    <location>
        <begin position="731"/>
        <end position="757"/>
    </location>
</feature>
<dbReference type="AlphaFoldDB" id="A0A835XMX0"/>
<feature type="region of interest" description="Disordered" evidence="1">
    <location>
        <begin position="662"/>
        <end position="686"/>
    </location>
</feature>
<feature type="region of interest" description="Disordered" evidence="1">
    <location>
        <begin position="704"/>
        <end position="757"/>
    </location>
</feature>
<dbReference type="Proteomes" id="UP000612055">
    <property type="component" value="Unassembled WGS sequence"/>
</dbReference>
<feature type="compositionally biased region" description="Low complexity" evidence="1">
    <location>
        <begin position="37"/>
        <end position="63"/>
    </location>
</feature>
<feature type="region of interest" description="Disordered" evidence="1">
    <location>
        <begin position="1"/>
        <end position="21"/>
    </location>
</feature>
<reference evidence="2" key="1">
    <citation type="journal article" date="2020" name="bioRxiv">
        <title>Comparative genomics of Chlamydomonas.</title>
        <authorList>
            <person name="Craig R.J."/>
            <person name="Hasan A.R."/>
            <person name="Ness R.W."/>
            <person name="Keightley P.D."/>
        </authorList>
    </citation>
    <scope>NUCLEOTIDE SEQUENCE</scope>
    <source>
        <strain evidence="2">CCAP 11/70</strain>
    </source>
</reference>
<feature type="compositionally biased region" description="Low complexity" evidence="1">
    <location>
        <begin position="139"/>
        <end position="165"/>
    </location>
</feature>
<evidence type="ECO:0000313" key="3">
    <source>
        <dbReference type="Proteomes" id="UP000612055"/>
    </source>
</evidence>
<feature type="compositionally biased region" description="Polar residues" evidence="1">
    <location>
        <begin position="1"/>
        <end position="10"/>
    </location>
</feature>
<evidence type="ECO:0000313" key="2">
    <source>
        <dbReference type="EMBL" id="KAG2486390.1"/>
    </source>
</evidence>
<feature type="compositionally biased region" description="Pro residues" evidence="1">
    <location>
        <begin position="706"/>
        <end position="717"/>
    </location>
</feature>
<dbReference type="EMBL" id="JAEHOE010000113">
    <property type="protein sequence ID" value="KAG2486390.1"/>
    <property type="molecule type" value="Genomic_DNA"/>
</dbReference>
<feature type="compositionally biased region" description="Gly residues" evidence="1">
    <location>
        <begin position="718"/>
        <end position="730"/>
    </location>
</feature>
<feature type="region of interest" description="Disordered" evidence="1">
    <location>
        <begin position="35"/>
        <end position="70"/>
    </location>
</feature>
<protein>
    <submittedName>
        <fullName evidence="2">Uncharacterized protein</fullName>
    </submittedName>
</protein>
<organism evidence="2 3">
    <name type="scientific">Edaphochlamys debaryana</name>
    <dbReference type="NCBI Taxonomy" id="47281"/>
    <lineage>
        <taxon>Eukaryota</taxon>
        <taxon>Viridiplantae</taxon>
        <taxon>Chlorophyta</taxon>
        <taxon>core chlorophytes</taxon>
        <taxon>Chlorophyceae</taxon>
        <taxon>CS clade</taxon>
        <taxon>Chlamydomonadales</taxon>
        <taxon>Chlamydomonadales incertae sedis</taxon>
        <taxon>Edaphochlamys</taxon>
    </lineage>
</organism>
<sequence>MRAWTVSSNGLAHAEPGPLVGNARVPWVRWPPRRHPAAGPAPASLSAFARSSHTSNAPSSSTPRAAVTPSRCTGTLRLASLHLTAGAPARGGPACTAVPNRGVGCAHAGARAWPGTLPTSSVTRAPVLRAARPAPTAGAPWTGAAAAAGPTAAASALGPRAGPAPAREPPLEDQMRACSNMPDLLRLYDKTQRTAAAAGGSGGGGGGGGGGSGPAALPAAVVWGFLERAADLVALRRRKGPRARAAHRAELASLLSSACRVVLWAERLPPGRACLLLSLAVQAGRYAGAEEHLRLVAEDSLNSLERYTSGQAALAASCLAKLGFHPGSGWVEVLVEATSGRLDTWRGVDLAFLLWALAKWGARPPAVWLQEAYSAFEGCGESVTEAQLALVGWALGAGALAGWARPPASLTEHVMVEVQVRLPQMSGQGLAHVAWGLAITDTRPPGFWIQDFCGALQATFPFASSGLLFSNSLWALAGWQAAHHPGEGFLAEAARESARWLPSLDGRSLAALLAALSDLGATPPGPWVALALERAHSKLPRLDPSSAVAILWAVSRFERSRAAAAAAEGGPRHVAAVGEAAAAVAAGARLPPPRRRRLTGLDAEELVRLASGDLAALGWDLGFGSGSGSGFGADVAGAPVYAGADARGNLGVHVPPVGAAAVSGGGGGGVGSRRDASTPPHLRPPRTWLVRYTPFIQAIAHAAAADPPPAPPRPGPGPGAGGPGPGGSMGPGPQAAAPRAHTRSSPPSSLSSPSTSGPAALTFAALDANQMLDLAVALADLYVYPGDGFMRAHEARMARLAEGAAGAGAGAGSRPGAAGGWGAGRGGSGGGLSDFQRSLLAGAYAALDDTWEGYSQPKAGETY</sequence>
<name>A0A835XMX0_9CHLO</name>
<comment type="caution">
    <text evidence="2">The sequence shown here is derived from an EMBL/GenBank/DDBJ whole genome shotgun (WGS) entry which is preliminary data.</text>
</comment>
<evidence type="ECO:0000256" key="1">
    <source>
        <dbReference type="SAM" id="MobiDB-lite"/>
    </source>
</evidence>
<accession>A0A835XMX0</accession>
<gene>
    <name evidence="2" type="ORF">HYH03_014968</name>
</gene>